<evidence type="ECO:0000313" key="6">
    <source>
        <dbReference type="Proteomes" id="UP000602198"/>
    </source>
</evidence>
<reference evidence="5 6" key="1">
    <citation type="submission" date="2021-01" db="EMBL/GenBank/DDBJ databases">
        <title>WGS of actinomycetes isolated from Thailand.</title>
        <authorList>
            <person name="Thawai C."/>
        </authorList>
    </citation>
    <scope>NUCLEOTIDE SEQUENCE [LARGE SCALE GENOMIC DNA]</scope>
    <source>
        <strain evidence="5 6">LPG 2</strain>
    </source>
</reference>
<evidence type="ECO:0000256" key="1">
    <source>
        <dbReference type="ARBA" id="ARBA00022729"/>
    </source>
</evidence>
<keyword evidence="1 3" id="KW-0732">Signal</keyword>
<feature type="signal peptide" evidence="3">
    <location>
        <begin position="1"/>
        <end position="33"/>
    </location>
</feature>
<dbReference type="InterPro" id="IPR058644">
    <property type="entry name" value="Mtb12-like_C"/>
</dbReference>
<evidence type="ECO:0000313" key="5">
    <source>
        <dbReference type="EMBL" id="MBL1075259.1"/>
    </source>
</evidence>
<comment type="caution">
    <text evidence="5">The sequence shown here is derived from an EMBL/GenBank/DDBJ whole genome shotgun (WGS) entry which is preliminary data.</text>
</comment>
<sequence>MLTTTRKKLGAAIFAATAVLGGIQAAVVAPAQAAPILRTAQPGLGDLDAKLRLALNTGASRPARANELEAGEAGLPLLDQVGGVMNTVPSLRWVLAGPVNVNGDTVTANLQVTVDGYGTFPNIELSWREIDGTWKLTREAECTVAYYAGLSCNL</sequence>
<comment type="similarity">
    <text evidence="2">Belongs to the MTB12 family.</text>
</comment>
<organism evidence="5 6">
    <name type="scientific">Nocardia acididurans</name>
    <dbReference type="NCBI Taxonomy" id="2802282"/>
    <lineage>
        <taxon>Bacteria</taxon>
        <taxon>Bacillati</taxon>
        <taxon>Actinomycetota</taxon>
        <taxon>Actinomycetes</taxon>
        <taxon>Mycobacteriales</taxon>
        <taxon>Nocardiaceae</taxon>
        <taxon>Nocardia</taxon>
    </lineage>
</organism>
<dbReference type="Pfam" id="PF26580">
    <property type="entry name" value="Mtb12_C"/>
    <property type="match status" value="1"/>
</dbReference>
<feature type="chain" id="PRO_5047289519" description="Low molecular weight antigen MTB12-like C-terminal domain-containing protein" evidence="3">
    <location>
        <begin position="34"/>
        <end position="154"/>
    </location>
</feature>
<proteinExistence type="inferred from homology"/>
<feature type="domain" description="Low molecular weight antigen MTB12-like C-terminal" evidence="4">
    <location>
        <begin position="42"/>
        <end position="152"/>
    </location>
</feature>
<evidence type="ECO:0000256" key="2">
    <source>
        <dbReference type="ARBA" id="ARBA00093774"/>
    </source>
</evidence>
<dbReference type="Proteomes" id="UP000602198">
    <property type="component" value="Unassembled WGS sequence"/>
</dbReference>
<name>A0ABS1M4Y2_9NOCA</name>
<gene>
    <name evidence="5" type="ORF">JK358_12730</name>
</gene>
<protein>
    <recommendedName>
        <fullName evidence="4">Low molecular weight antigen MTB12-like C-terminal domain-containing protein</fullName>
    </recommendedName>
</protein>
<evidence type="ECO:0000256" key="3">
    <source>
        <dbReference type="SAM" id="SignalP"/>
    </source>
</evidence>
<keyword evidence="6" id="KW-1185">Reference proteome</keyword>
<dbReference type="RefSeq" id="WP_201947068.1">
    <property type="nucleotide sequence ID" value="NZ_JAERRJ010000004.1"/>
</dbReference>
<evidence type="ECO:0000259" key="4">
    <source>
        <dbReference type="Pfam" id="PF26580"/>
    </source>
</evidence>
<accession>A0ABS1M4Y2</accession>
<dbReference type="EMBL" id="JAERRJ010000004">
    <property type="protein sequence ID" value="MBL1075259.1"/>
    <property type="molecule type" value="Genomic_DNA"/>
</dbReference>